<protein>
    <submittedName>
        <fullName evidence="1">Uncharacterized protein</fullName>
    </submittedName>
</protein>
<comment type="caution">
    <text evidence="1">The sequence shown here is derived from an EMBL/GenBank/DDBJ whole genome shotgun (WGS) entry which is preliminary data.</text>
</comment>
<dbReference type="EMBL" id="JARJCW010000072">
    <property type="protein sequence ID" value="KAJ7198491.1"/>
    <property type="molecule type" value="Genomic_DNA"/>
</dbReference>
<reference evidence="1" key="1">
    <citation type="submission" date="2023-03" db="EMBL/GenBank/DDBJ databases">
        <title>Massive genome expansion in bonnet fungi (Mycena s.s.) driven by repeated elements and novel gene families across ecological guilds.</title>
        <authorList>
            <consortium name="Lawrence Berkeley National Laboratory"/>
            <person name="Harder C.B."/>
            <person name="Miyauchi S."/>
            <person name="Viragh M."/>
            <person name="Kuo A."/>
            <person name="Thoen E."/>
            <person name="Andreopoulos B."/>
            <person name="Lu D."/>
            <person name="Skrede I."/>
            <person name="Drula E."/>
            <person name="Henrissat B."/>
            <person name="Morin E."/>
            <person name="Kohler A."/>
            <person name="Barry K."/>
            <person name="LaButti K."/>
            <person name="Morin E."/>
            <person name="Salamov A."/>
            <person name="Lipzen A."/>
            <person name="Mereny Z."/>
            <person name="Hegedus B."/>
            <person name="Baldrian P."/>
            <person name="Stursova M."/>
            <person name="Weitz H."/>
            <person name="Taylor A."/>
            <person name="Grigoriev I.V."/>
            <person name="Nagy L.G."/>
            <person name="Martin F."/>
            <person name="Kauserud H."/>
        </authorList>
    </citation>
    <scope>NUCLEOTIDE SEQUENCE</scope>
    <source>
        <strain evidence="1">9144</strain>
    </source>
</reference>
<evidence type="ECO:0000313" key="1">
    <source>
        <dbReference type="EMBL" id="KAJ7198491.1"/>
    </source>
</evidence>
<sequence>MLSATRLQVVTFQSSASGERKSRSLFKLRVPHSALQVNLGPPFQALLDADSDLETPSPLTLTFDVPTTAFSSLRAATGWADSDSDSEAEDTADEQVILVSSDSPFYTPPPRPTFQTTFNLPPVPCESQFILIAPDSPFYAPPPTPAFRTTFDLPSRSDEVCSSTSIAALLHAELSRILPPQVQKDLVLIDEECLSSMDEELVSAPLDAFIDVCLARLRPATPRLAEIQSADISAESGEQDSTDVLPQYHLASFLDLQRRYSVDIVQPELLDLFRKRAFPSQRSPASPATARRITPFL</sequence>
<dbReference type="Proteomes" id="UP001219525">
    <property type="component" value="Unassembled WGS sequence"/>
</dbReference>
<name>A0AAD6V3E3_9AGAR</name>
<dbReference type="AlphaFoldDB" id="A0AAD6V3E3"/>
<organism evidence="1 2">
    <name type="scientific">Mycena pura</name>
    <dbReference type="NCBI Taxonomy" id="153505"/>
    <lineage>
        <taxon>Eukaryota</taxon>
        <taxon>Fungi</taxon>
        <taxon>Dikarya</taxon>
        <taxon>Basidiomycota</taxon>
        <taxon>Agaricomycotina</taxon>
        <taxon>Agaricomycetes</taxon>
        <taxon>Agaricomycetidae</taxon>
        <taxon>Agaricales</taxon>
        <taxon>Marasmiineae</taxon>
        <taxon>Mycenaceae</taxon>
        <taxon>Mycena</taxon>
    </lineage>
</organism>
<keyword evidence="2" id="KW-1185">Reference proteome</keyword>
<proteinExistence type="predicted"/>
<accession>A0AAD6V3E3</accession>
<evidence type="ECO:0000313" key="2">
    <source>
        <dbReference type="Proteomes" id="UP001219525"/>
    </source>
</evidence>
<gene>
    <name evidence="1" type="ORF">GGX14DRAFT_665711</name>
</gene>